<organism evidence="2 3">
    <name type="scientific">Solea senegalensis</name>
    <name type="common">Senegalese sole</name>
    <dbReference type="NCBI Taxonomy" id="28829"/>
    <lineage>
        <taxon>Eukaryota</taxon>
        <taxon>Metazoa</taxon>
        <taxon>Chordata</taxon>
        <taxon>Craniata</taxon>
        <taxon>Vertebrata</taxon>
        <taxon>Euteleostomi</taxon>
        <taxon>Actinopterygii</taxon>
        <taxon>Neopterygii</taxon>
        <taxon>Teleostei</taxon>
        <taxon>Neoteleostei</taxon>
        <taxon>Acanthomorphata</taxon>
        <taxon>Carangaria</taxon>
        <taxon>Pleuronectiformes</taxon>
        <taxon>Pleuronectoidei</taxon>
        <taxon>Soleidae</taxon>
        <taxon>Solea</taxon>
    </lineage>
</organism>
<dbReference type="AlphaFoldDB" id="A0AAV6S8K0"/>
<evidence type="ECO:0000313" key="3">
    <source>
        <dbReference type="Proteomes" id="UP000693946"/>
    </source>
</evidence>
<proteinExistence type="predicted"/>
<keyword evidence="3" id="KW-1185">Reference proteome</keyword>
<evidence type="ECO:0000313" key="2">
    <source>
        <dbReference type="EMBL" id="KAG7512982.1"/>
    </source>
</evidence>
<gene>
    <name evidence="2" type="ORF">JOB18_044471</name>
</gene>
<evidence type="ECO:0000256" key="1">
    <source>
        <dbReference type="SAM" id="MobiDB-lite"/>
    </source>
</evidence>
<dbReference type="EMBL" id="JAGKHQ010000007">
    <property type="protein sequence ID" value="KAG7512982.1"/>
    <property type="molecule type" value="Genomic_DNA"/>
</dbReference>
<accession>A0AAV6S8K0</accession>
<sequence length="86" mass="9925">MQKHRLIKFSCKAVLIEFPRVQETLRVCVSADLSSAKTPVKERADKRYDEDVDVHTARTADLPRGRSAPELRHLQNPISEKKEKKK</sequence>
<protein>
    <submittedName>
        <fullName evidence="2">Uncharacterized protein</fullName>
    </submittedName>
</protein>
<dbReference type="Proteomes" id="UP000693946">
    <property type="component" value="Linkage Group LG15"/>
</dbReference>
<name>A0AAV6S8K0_SOLSE</name>
<reference evidence="2 3" key="1">
    <citation type="journal article" date="2021" name="Sci. Rep.">
        <title>Chromosome anchoring in Senegalese sole (Solea senegalensis) reveals sex-associated markers and genome rearrangements in flatfish.</title>
        <authorList>
            <person name="Guerrero-Cozar I."/>
            <person name="Gomez-Garrido J."/>
            <person name="Berbel C."/>
            <person name="Martinez-Blanch J.F."/>
            <person name="Alioto T."/>
            <person name="Claros M.G."/>
            <person name="Gagnaire P.A."/>
            <person name="Manchado M."/>
        </authorList>
    </citation>
    <scope>NUCLEOTIDE SEQUENCE [LARGE SCALE GENOMIC DNA]</scope>
    <source>
        <strain evidence="2">Sse05_10M</strain>
    </source>
</reference>
<comment type="caution">
    <text evidence="2">The sequence shown here is derived from an EMBL/GenBank/DDBJ whole genome shotgun (WGS) entry which is preliminary data.</text>
</comment>
<feature type="region of interest" description="Disordered" evidence="1">
    <location>
        <begin position="39"/>
        <end position="86"/>
    </location>
</feature>